<dbReference type="PROSITE" id="PS50157">
    <property type="entry name" value="ZINC_FINGER_C2H2_2"/>
    <property type="match status" value="5"/>
</dbReference>
<evidence type="ECO:0000256" key="1">
    <source>
        <dbReference type="ARBA" id="ARBA00004123"/>
    </source>
</evidence>
<gene>
    <name evidence="12" type="primary">LOC106181712</name>
</gene>
<dbReference type="GeneID" id="106181712"/>
<feature type="region of interest" description="Disordered" evidence="9">
    <location>
        <begin position="169"/>
        <end position="196"/>
    </location>
</feature>
<keyword evidence="11" id="KW-1185">Reference proteome</keyword>
<keyword evidence="6" id="KW-0238">DNA-binding</keyword>
<protein>
    <submittedName>
        <fullName evidence="12">Zinc finger protein 239-like</fullName>
    </submittedName>
</protein>
<dbReference type="Pfam" id="PF00096">
    <property type="entry name" value="zf-C2H2"/>
    <property type="match status" value="2"/>
</dbReference>
<dbReference type="PANTHER" id="PTHR24376:SF243">
    <property type="entry name" value="C2H2-TYPE DOMAIN-CONTAINING PROTEIN"/>
    <property type="match status" value="1"/>
</dbReference>
<feature type="domain" description="C2H2-type" evidence="10">
    <location>
        <begin position="382"/>
        <end position="409"/>
    </location>
</feature>
<feature type="domain" description="C2H2-type" evidence="10">
    <location>
        <begin position="331"/>
        <end position="358"/>
    </location>
</feature>
<organism evidence="11 12">
    <name type="scientific">Lingula anatina</name>
    <name type="common">Brachiopod</name>
    <name type="synonym">Lingula unguis</name>
    <dbReference type="NCBI Taxonomy" id="7574"/>
    <lineage>
        <taxon>Eukaryota</taxon>
        <taxon>Metazoa</taxon>
        <taxon>Spiralia</taxon>
        <taxon>Lophotrochozoa</taxon>
        <taxon>Brachiopoda</taxon>
        <taxon>Linguliformea</taxon>
        <taxon>Lingulata</taxon>
        <taxon>Lingulida</taxon>
        <taxon>Linguloidea</taxon>
        <taxon>Lingulidae</taxon>
        <taxon>Lingula</taxon>
    </lineage>
</organism>
<dbReference type="FunFam" id="3.30.160.60:FF:002343">
    <property type="entry name" value="Zinc finger protein 33A"/>
    <property type="match status" value="1"/>
</dbReference>
<keyword evidence="7" id="KW-0539">Nucleus</keyword>
<evidence type="ECO:0000256" key="3">
    <source>
        <dbReference type="ARBA" id="ARBA00022737"/>
    </source>
</evidence>
<evidence type="ECO:0000256" key="4">
    <source>
        <dbReference type="ARBA" id="ARBA00022771"/>
    </source>
</evidence>
<evidence type="ECO:0000313" key="12">
    <source>
        <dbReference type="RefSeq" id="XP_013421631.1"/>
    </source>
</evidence>
<dbReference type="GO" id="GO:0005634">
    <property type="term" value="C:nucleus"/>
    <property type="evidence" value="ECO:0007669"/>
    <property type="project" value="UniProtKB-SubCell"/>
</dbReference>
<feature type="domain" description="C2H2-type" evidence="10">
    <location>
        <begin position="273"/>
        <end position="295"/>
    </location>
</feature>
<dbReference type="PROSITE" id="PS00028">
    <property type="entry name" value="ZINC_FINGER_C2H2_1"/>
    <property type="match status" value="6"/>
</dbReference>
<dbReference type="PANTHER" id="PTHR24376">
    <property type="entry name" value="ZINC FINGER PROTEIN"/>
    <property type="match status" value="1"/>
</dbReference>
<feature type="region of interest" description="Disordered" evidence="9">
    <location>
        <begin position="1"/>
        <end position="43"/>
    </location>
</feature>
<dbReference type="Gene3D" id="3.30.160.60">
    <property type="entry name" value="Classic Zinc Finger"/>
    <property type="match status" value="4"/>
</dbReference>
<feature type="compositionally biased region" description="Polar residues" evidence="9">
    <location>
        <begin position="23"/>
        <end position="34"/>
    </location>
</feature>
<dbReference type="GO" id="GO:0008270">
    <property type="term" value="F:zinc ion binding"/>
    <property type="evidence" value="ECO:0007669"/>
    <property type="project" value="UniProtKB-KW"/>
</dbReference>
<keyword evidence="2" id="KW-0479">Metal-binding</keyword>
<dbReference type="SMART" id="SM00355">
    <property type="entry name" value="ZnF_C2H2"/>
    <property type="match status" value="6"/>
</dbReference>
<dbReference type="GO" id="GO:0001228">
    <property type="term" value="F:DNA-binding transcription activator activity, RNA polymerase II-specific"/>
    <property type="evidence" value="ECO:0007669"/>
    <property type="project" value="TreeGrafter"/>
</dbReference>
<dbReference type="InterPro" id="IPR013087">
    <property type="entry name" value="Znf_C2H2_type"/>
</dbReference>
<dbReference type="STRING" id="7574.A0A1S3KHD5"/>
<dbReference type="InterPro" id="IPR036236">
    <property type="entry name" value="Znf_C2H2_sf"/>
</dbReference>
<feature type="domain" description="C2H2-type" evidence="10">
    <location>
        <begin position="358"/>
        <end position="380"/>
    </location>
</feature>
<evidence type="ECO:0000256" key="6">
    <source>
        <dbReference type="ARBA" id="ARBA00023125"/>
    </source>
</evidence>
<dbReference type="InParanoid" id="A0A1S3KHD5"/>
<dbReference type="GO" id="GO:0000978">
    <property type="term" value="F:RNA polymerase II cis-regulatory region sequence-specific DNA binding"/>
    <property type="evidence" value="ECO:0007669"/>
    <property type="project" value="TreeGrafter"/>
</dbReference>
<evidence type="ECO:0000259" key="10">
    <source>
        <dbReference type="PROSITE" id="PS50157"/>
    </source>
</evidence>
<accession>A0A1S3KHD5</accession>
<name>A0A1S3KHD5_LINAN</name>
<evidence type="ECO:0000256" key="2">
    <source>
        <dbReference type="ARBA" id="ARBA00022723"/>
    </source>
</evidence>
<proteinExistence type="predicted"/>
<evidence type="ECO:0000256" key="8">
    <source>
        <dbReference type="PROSITE-ProRule" id="PRU00042"/>
    </source>
</evidence>
<dbReference type="AlphaFoldDB" id="A0A1S3KHD5"/>
<evidence type="ECO:0000256" key="5">
    <source>
        <dbReference type="ARBA" id="ARBA00022833"/>
    </source>
</evidence>
<dbReference type="SUPFAM" id="SSF57667">
    <property type="entry name" value="beta-beta-alpha zinc fingers"/>
    <property type="match status" value="3"/>
</dbReference>
<evidence type="ECO:0000256" key="9">
    <source>
        <dbReference type="SAM" id="MobiDB-lite"/>
    </source>
</evidence>
<dbReference type="OrthoDB" id="6074198at2759"/>
<keyword evidence="3" id="KW-0677">Repeat</keyword>
<feature type="compositionally biased region" description="Acidic residues" evidence="9">
    <location>
        <begin position="177"/>
        <end position="186"/>
    </location>
</feature>
<dbReference type="KEGG" id="lak:106181712"/>
<evidence type="ECO:0000313" key="11">
    <source>
        <dbReference type="Proteomes" id="UP000085678"/>
    </source>
</evidence>
<dbReference type="RefSeq" id="XP_013421631.1">
    <property type="nucleotide sequence ID" value="XM_013566177.1"/>
</dbReference>
<keyword evidence="5" id="KW-0862">Zinc</keyword>
<reference evidence="12" key="1">
    <citation type="submission" date="2025-08" db="UniProtKB">
        <authorList>
            <consortium name="RefSeq"/>
        </authorList>
    </citation>
    <scope>IDENTIFICATION</scope>
    <source>
        <tissue evidence="12">Gonads</tissue>
    </source>
</reference>
<feature type="domain" description="C2H2-type" evidence="10">
    <location>
        <begin position="245"/>
        <end position="272"/>
    </location>
</feature>
<evidence type="ECO:0000256" key="7">
    <source>
        <dbReference type="ARBA" id="ARBA00023242"/>
    </source>
</evidence>
<comment type="subcellular location">
    <subcellularLocation>
        <location evidence="1">Nucleus</location>
    </subcellularLocation>
</comment>
<dbReference type="Proteomes" id="UP000085678">
    <property type="component" value="Unplaced"/>
</dbReference>
<sequence length="426" mass="48434">MSSSRESYKNAINDDQECGSDGKNVTLNKEGTYNESEEATDNDGEMQLDARDHSVKVENGCGDMNSPEFSNHADTLCISIKIFDDSIKKRLRRKPLCLICGPHKGILKTEYTKLSSYPDVEKEIRGLLKILSPPRESDACCGSCLGVMKDFLAMKRKIIALHVDAQVDLPDSQGDGESGEDQEMSDGENMSCNTNNQDQNSEVLIKHEIIDISFGEDNDHSKERESLKNHEGNGRKTLYLKPKVYHCSYCERTFNRANTHALHERSHTGETNYKCEYCELSFTRATDLKEHGRVHELKCSYCGKSCWGPKALKRHELDSHISKLQQRPKIYKCSYCDKIVTKQSALTVHEMIHTDDRLKCKHCEKSFTKRDDLLEHDKIHELKCSHCGKSCWGTKALSSHERIHACNKMDSSTEVLKCSFCDKTFN</sequence>
<keyword evidence="4 8" id="KW-0863">Zinc-finger</keyword>